<evidence type="ECO:0000259" key="3">
    <source>
        <dbReference type="Pfam" id="PF05569"/>
    </source>
</evidence>
<feature type="transmembrane region" description="Helical" evidence="2">
    <location>
        <begin position="6"/>
        <end position="22"/>
    </location>
</feature>
<dbReference type="InterPro" id="IPR052173">
    <property type="entry name" value="Beta-lactam_resp_regulator"/>
</dbReference>
<dbReference type="RefSeq" id="WP_097055508.1">
    <property type="nucleotide sequence ID" value="NZ_OCMF01000001.1"/>
</dbReference>
<feature type="transmembrane region" description="Helical" evidence="2">
    <location>
        <begin position="256"/>
        <end position="274"/>
    </location>
</feature>
<dbReference type="PANTHER" id="PTHR34978:SF3">
    <property type="entry name" value="SLR0241 PROTEIN"/>
    <property type="match status" value="1"/>
</dbReference>
<keyword evidence="2" id="KW-0812">Transmembrane</keyword>
<feature type="compositionally biased region" description="Basic and acidic residues" evidence="1">
    <location>
        <begin position="366"/>
        <end position="412"/>
    </location>
</feature>
<gene>
    <name evidence="4" type="ORF">SAMN06296241_1340</name>
</gene>
<organism evidence="4 5">
    <name type="scientific">Salinimicrobium sediminis</name>
    <dbReference type="NCBI Taxonomy" id="1343891"/>
    <lineage>
        <taxon>Bacteria</taxon>
        <taxon>Pseudomonadati</taxon>
        <taxon>Bacteroidota</taxon>
        <taxon>Flavobacteriia</taxon>
        <taxon>Flavobacteriales</taxon>
        <taxon>Flavobacteriaceae</taxon>
        <taxon>Salinimicrobium</taxon>
    </lineage>
</organism>
<evidence type="ECO:0000313" key="5">
    <source>
        <dbReference type="Proteomes" id="UP000219193"/>
    </source>
</evidence>
<reference evidence="5" key="1">
    <citation type="submission" date="2017-09" db="EMBL/GenBank/DDBJ databases">
        <authorList>
            <person name="Varghese N."/>
            <person name="Submissions S."/>
        </authorList>
    </citation>
    <scope>NUCLEOTIDE SEQUENCE [LARGE SCALE GENOMIC DNA]</scope>
    <source>
        <strain evidence="5">CGMCC 1.12641</strain>
    </source>
</reference>
<feature type="transmembrane region" description="Helical" evidence="2">
    <location>
        <begin position="34"/>
        <end position="57"/>
    </location>
</feature>
<feature type="transmembrane region" description="Helical" evidence="2">
    <location>
        <begin position="77"/>
        <end position="101"/>
    </location>
</feature>
<feature type="region of interest" description="Disordered" evidence="1">
    <location>
        <begin position="492"/>
        <end position="512"/>
    </location>
</feature>
<dbReference type="Proteomes" id="UP000219193">
    <property type="component" value="Unassembled WGS sequence"/>
</dbReference>
<dbReference type="Pfam" id="PF05569">
    <property type="entry name" value="Peptidase_M56"/>
    <property type="match status" value="1"/>
</dbReference>
<feature type="compositionally biased region" description="Basic and acidic residues" evidence="1">
    <location>
        <begin position="496"/>
        <end position="512"/>
    </location>
</feature>
<dbReference type="PANTHER" id="PTHR34978">
    <property type="entry name" value="POSSIBLE SENSOR-TRANSDUCER PROTEIN BLAR"/>
    <property type="match status" value="1"/>
</dbReference>
<accession>A0A285X4W2</accession>
<keyword evidence="2" id="KW-1133">Transmembrane helix</keyword>
<evidence type="ECO:0000313" key="4">
    <source>
        <dbReference type="EMBL" id="SOC79804.1"/>
    </source>
</evidence>
<feature type="transmembrane region" description="Helical" evidence="2">
    <location>
        <begin position="171"/>
        <end position="190"/>
    </location>
</feature>
<evidence type="ECO:0000256" key="2">
    <source>
        <dbReference type="SAM" id="Phobius"/>
    </source>
</evidence>
<dbReference type="EMBL" id="OCMF01000001">
    <property type="protein sequence ID" value="SOC79804.1"/>
    <property type="molecule type" value="Genomic_DNA"/>
</dbReference>
<dbReference type="InterPro" id="IPR008756">
    <property type="entry name" value="Peptidase_M56"/>
</dbReference>
<feature type="compositionally biased region" description="Pro residues" evidence="1">
    <location>
        <begin position="415"/>
        <end position="454"/>
    </location>
</feature>
<proteinExistence type="predicted"/>
<sequence length="512" mass="58239">MEMYFIKSAACLAILMLFYKILLEKEHMHVFKRIFLLVAPIISFGIPLITFPEYTTISSEGSTSFSTISISETAAEFPLFEVVLISAYILGIIFFGSRFVINLRTLLKRAKNNPKVETTGATQVLLREQIIPHTFWSYIYLNREKFVRKEIPQEVMDHEMAHVRQKHTADILFMEILQVFLWFLPLIYLLKKAVKLNHEFLADSAALQKAGNIGLYQQILLSFSSEEQPDLVNSINYQSIKKRFTVMKKQPSQKAVLVRTFIFLPLLAILLYSFSARETVSADPIPTEANDMIQEKATPEMVAEYNAWAKAMKAETGEKAITRTTLDRMRHIFSLMTPEQKKSSEAFPDLGDIVVVRQDRERRNAAAVRERQEEPEAIRQERQALREERRAVREEREIIISKEHARAAERRGQIPAPPPPPPTPPAPEHANVPSPPPVPQINGVPTPPPPPPSPEEAIKGWIEEGAEFFYNGKKVTGQEALKAVRENNGKNLSVQVRDEGSGKTVRISDNKR</sequence>
<keyword evidence="2" id="KW-0472">Membrane</keyword>
<feature type="region of interest" description="Disordered" evidence="1">
    <location>
        <begin position="366"/>
        <end position="458"/>
    </location>
</feature>
<evidence type="ECO:0000256" key="1">
    <source>
        <dbReference type="SAM" id="MobiDB-lite"/>
    </source>
</evidence>
<protein>
    <submittedName>
        <fullName evidence="4">BlaR1 peptidase M56</fullName>
    </submittedName>
</protein>
<dbReference type="OrthoDB" id="1522859at2"/>
<feature type="domain" description="Peptidase M56" evidence="3">
    <location>
        <begin position="134"/>
        <end position="229"/>
    </location>
</feature>
<name>A0A285X4W2_9FLAO</name>
<keyword evidence="5" id="KW-1185">Reference proteome</keyword>
<dbReference type="AlphaFoldDB" id="A0A285X4W2"/>